<feature type="compositionally biased region" description="Low complexity" evidence="1">
    <location>
        <begin position="124"/>
        <end position="161"/>
    </location>
</feature>
<feature type="region of interest" description="Disordered" evidence="1">
    <location>
        <begin position="181"/>
        <end position="201"/>
    </location>
</feature>
<feature type="compositionally biased region" description="Low complexity" evidence="1">
    <location>
        <begin position="444"/>
        <end position="467"/>
    </location>
</feature>
<dbReference type="SMR" id="A0A482WXG9"/>
<dbReference type="STRING" id="195883.A0A482WXG9"/>
<dbReference type="AlphaFoldDB" id="A0A482WXG9"/>
<organism evidence="2 3">
    <name type="scientific">Laodelphax striatellus</name>
    <name type="common">Small brown planthopper</name>
    <name type="synonym">Delphax striatella</name>
    <dbReference type="NCBI Taxonomy" id="195883"/>
    <lineage>
        <taxon>Eukaryota</taxon>
        <taxon>Metazoa</taxon>
        <taxon>Ecdysozoa</taxon>
        <taxon>Arthropoda</taxon>
        <taxon>Hexapoda</taxon>
        <taxon>Insecta</taxon>
        <taxon>Pterygota</taxon>
        <taxon>Neoptera</taxon>
        <taxon>Paraneoptera</taxon>
        <taxon>Hemiptera</taxon>
        <taxon>Auchenorrhyncha</taxon>
        <taxon>Fulgoroidea</taxon>
        <taxon>Delphacidae</taxon>
        <taxon>Criomorphinae</taxon>
        <taxon>Laodelphax</taxon>
    </lineage>
</organism>
<name>A0A482WXG9_LAOST</name>
<feature type="region of interest" description="Disordered" evidence="1">
    <location>
        <begin position="441"/>
        <end position="496"/>
    </location>
</feature>
<evidence type="ECO:0008006" key="4">
    <source>
        <dbReference type="Google" id="ProtNLM"/>
    </source>
</evidence>
<evidence type="ECO:0000313" key="2">
    <source>
        <dbReference type="EMBL" id="RZF38297.1"/>
    </source>
</evidence>
<dbReference type="InParanoid" id="A0A482WXG9"/>
<dbReference type="SUPFAM" id="SSF54695">
    <property type="entry name" value="POZ domain"/>
    <property type="match status" value="1"/>
</dbReference>
<dbReference type="InterPro" id="IPR011333">
    <property type="entry name" value="SKP1/BTB/POZ_sf"/>
</dbReference>
<protein>
    <recommendedName>
        <fullName evidence="4">BTB domain-containing protein</fullName>
    </recommendedName>
</protein>
<dbReference type="Proteomes" id="UP000291343">
    <property type="component" value="Unassembled WGS sequence"/>
</dbReference>
<reference evidence="2 3" key="1">
    <citation type="journal article" date="2017" name="Gigascience">
        <title>Genome sequence of the small brown planthopper, Laodelphax striatellus.</title>
        <authorList>
            <person name="Zhu J."/>
            <person name="Jiang F."/>
            <person name="Wang X."/>
            <person name="Yang P."/>
            <person name="Bao Y."/>
            <person name="Zhao W."/>
            <person name="Wang W."/>
            <person name="Lu H."/>
            <person name="Wang Q."/>
            <person name="Cui N."/>
            <person name="Li J."/>
            <person name="Chen X."/>
            <person name="Luo L."/>
            <person name="Yu J."/>
            <person name="Kang L."/>
            <person name="Cui F."/>
        </authorList>
    </citation>
    <scope>NUCLEOTIDE SEQUENCE [LARGE SCALE GENOMIC DNA]</scope>
    <source>
        <strain evidence="2">Lst14</strain>
    </source>
</reference>
<keyword evidence="3" id="KW-1185">Reference proteome</keyword>
<feature type="region of interest" description="Disordered" evidence="1">
    <location>
        <begin position="113"/>
        <end position="161"/>
    </location>
</feature>
<feature type="compositionally biased region" description="Low complexity" evidence="1">
    <location>
        <begin position="190"/>
        <end position="201"/>
    </location>
</feature>
<gene>
    <name evidence="2" type="ORF">LSTR_LSTR007895</name>
</gene>
<proteinExistence type="predicted"/>
<dbReference type="OrthoDB" id="10069414at2759"/>
<feature type="compositionally biased region" description="Polar residues" evidence="1">
    <location>
        <begin position="113"/>
        <end position="123"/>
    </location>
</feature>
<sequence length="496" mass="52080">MVVDEKKQLKVDNWGSFFLHRLFLLYEKGEKCDGTLLFKDGHSIKHLWTNDTFTLPPVLGHGAVLPIVNFMYTGFLNFNAEIHHAVFTAAKFLNVTILMKLLHAQLDNDSLPQPDSAADNINHSTTTSEPSSSSSSASPSLSASSVPPPSASSSSSSSPSVSVVSTKSVLRKVKKLPRIGKPLFLTPQPSSSSSTSSSSNSSFSVVASSAAAAAASSSQTVPGKKLPIWKKRTTTIAGLTSSGAPRLPADYYGSVDEAAEPLPSRCHLAVGEGLAEGVPGEGQLPPRAECPAYDTYNLATPSFHHQPRTLTEDIVKEFYRLNNKRPPPHLLMKAVAMVKDAIIAHNSSSDVTAMEVDDDDDDDGLVDEPMAMDDESVLMTSGVKRPTVQYGGKSAEEKFDRLTRLATPPKPILKPLTSDCVATGGGGSSSKKVRFSLAAEGKENTASANSVTAAAVSDTPTTALATPTTPPKGGGAKAAAAAASSPLIGGSKEVKH</sequence>
<evidence type="ECO:0000256" key="1">
    <source>
        <dbReference type="SAM" id="MobiDB-lite"/>
    </source>
</evidence>
<feature type="compositionally biased region" description="Low complexity" evidence="1">
    <location>
        <begin position="477"/>
        <end position="487"/>
    </location>
</feature>
<dbReference type="EMBL" id="QKKF02022714">
    <property type="protein sequence ID" value="RZF38297.1"/>
    <property type="molecule type" value="Genomic_DNA"/>
</dbReference>
<evidence type="ECO:0000313" key="3">
    <source>
        <dbReference type="Proteomes" id="UP000291343"/>
    </source>
</evidence>
<accession>A0A482WXG9</accession>
<comment type="caution">
    <text evidence="2">The sequence shown here is derived from an EMBL/GenBank/DDBJ whole genome shotgun (WGS) entry which is preliminary data.</text>
</comment>